<organism evidence="6 7">
    <name type="scientific">Brachybacterium tyrofermentans</name>
    <dbReference type="NCBI Taxonomy" id="47848"/>
    <lineage>
        <taxon>Bacteria</taxon>
        <taxon>Bacillati</taxon>
        <taxon>Actinomycetota</taxon>
        <taxon>Actinomycetes</taxon>
        <taxon>Micrococcales</taxon>
        <taxon>Dermabacteraceae</taxon>
        <taxon>Brachybacterium</taxon>
    </lineage>
</organism>
<evidence type="ECO:0000256" key="2">
    <source>
        <dbReference type="ARBA" id="ARBA00022692"/>
    </source>
</evidence>
<evidence type="ECO:0000256" key="3">
    <source>
        <dbReference type="ARBA" id="ARBA00022989"/>
    </source>
</evidence>
<accession>A0ABW0FER1</accession>
<comment type="caution">
    <text evidence="6">The sequence shown here is derived from an EMBL/GenBank/DDBJ whole genome shotgun (WGS) entry which is preliminary data.</text>
</comment>
<feature type="transmembrane region" description="Helical" evidence="5">
    <location>
        <begin position="60"/>
        <end position="78"/>
    </location>
</feature>
<dbReference type="GeneID" id="303298694"/>
<dbReference type="InterPro" id="IPR003825">
    <property type="entry name" value="Colicin-V_CvpA"/>
</dbReference>
<evidence type="ECO:0000313" key="7">
    <source>
        <dbReference type="Proteomes" id="UP001595937"/>
    </source>
</evidence>
<evidence type="ECO:0000313" key="6">
    <source>
        <dbReference type="EMBL" id="MFC5297139.1"/>
    </source>
</evidence>
<dbReference type="PANTHER" id="PTHR37306:SF1">
    <property type="entry name" value="COLICIN V PRODUCTION PROTEIN"/>
    <property type="match status" value="1"/>
</dbReference>
<reference evidence="7" key="1">
    <citation type="journal article" date="2019" name="Int. J. Syst. Evol. Microbiol.">
        <title>The Global Catalogue of Microorganisms (GCM) 10K type strain sequencing project: providing services to taxonomists for standard genome sequencing and annotation.</title>
        <authorList>
            <consortium name="The Broad Institute Genomics Platform"/>
            <consortium name="The Broad Institute Genome Sequencing Center for Infectious Disease"/>
            <person name="Wu L."/>
            <person name="Ma J."/>
        </authorList>
    </citation>
    <scope>NUCLEOTIDE SEQUENCE [LARGE SCALE GENOMIC DNA]</scope>
    <source>
        <strain evidence="7">CGMCC 1.16455</strain>
    </source>
</reference>
<keyword evidence="4 5" id="KW-0472">Membrane</keyword>
<protein>
    <submittedName>
        <fullName evidence="6">CvpA family protein</fullName>
    </submittedName>
</protein>
<keyword evidence="2 5" id="KW-0812">Transmembrane</keyword>
<proteinExistence type="predicted"/>
<sequence>MGWIVDVVIALILLGTTASGLRSGFAATLGALAGLAAGACAAIWAMPFVSDAIDPPWRLVAVIGTLIALLVVGSGIGGRIGHAVRRGADRLHLGIIDRLLGGALGLVIGLVVVFLAGSVVTGSDVSGSDFPALTTAVDSSRVLQFVDQVTPALFDGVLARLR</sequence>
<comment type="subcellular location">
    <subcellularLocation>
        <location evidence="1">Membrane</location>
        <topology evidence="1">Multi-pass membrane protein</topology>
    </subcellularLocation>
</comment>
<dbReference type="Proteomes" id="UP001595937">
    <property type="component" value="Unassembled WGS sequence"/>
</dbReference>
<keyword evidence="7" id="KW-1185">Reference proteome</keyword>
<name>A0ABW0FER1_9MICO</name>
<dbReference type="Pfam" id="PF02674">
    <property type="entry name" value="Colicin_V"/>
    <property type="match status" value="1"/>
</dbReference>
<evidence type="ECO:0000256" key="5">
    <source>
        <dbReference type="SAM" id="Phobius"/>
    </source>
</evidence>
<gene>
    <name evidence="6" type="ORF">ACFPK8_06415</name>
</gene>
<dbReference type="RefSeq" id="WP_343925784.1">
    <property type="nucleotide sequence ID" value="NZ_BAAAIR010000047.1"/>
</dbReference>
<evidence type="ECO:0000256" key="1">
    <source>
        <dbReference type="ARBA" id="ARBA00004141"/>
    </source>
</evidence>
<feature type="transmembrane region" description="Helical" evidence="5">
    <location>
        <begin position="99"/>
        <end position="120"/>
    </location>
</feature>
<keyword evidence="3 5" id="KW-1133">Transmembrane helix</keyword>
<dbReference type="PANTHER" id="PTHR37306">
    <property type="entry name" value="COLICIN V PRODUCTION PROTEIN"/>
    <property type="match status" value="1"/>
</dbReference>
<evidence type="ECO:0000256" key="4">
    <source>
        <dbReference type="ARBA" id="ARBA00023136"/>
    </source>
</evidence>
<dbReference type="EMBL" id="JBHSLN010000019">
    <property type="protein sequence ID" value="MFC5297139.1"/>
    <property type="molecule type" value="Genomic_DNA"/>
</dbReference>